<reference evidence="1 2" key="1">
    <citation type="submission" date="2015-11" db="EMBL/GenBank/DDBJ databases">
        <title>Expanding the genomic diversity of Burkholderia species for the development of highly accurate diagnostics.</title>
        <authorList>
            <person name="Sahl J."/>
            <person name="Keim P."/>
            <person name="Wagner D."/>
        </authorList>
    </citation>
    <scope>NUCLEOTIDE SEQUENCE [LARGE SCALE GENOMIC DNA]</scope>
    <source>
        <strain evidence="1 2">MSMB2167WGS</strain>
    </source>
</reference>
<dbReference type="OrthoDB" id="719343at2"/>
<dbReference type="Proteomes" id="UP000062998">
    <property type="component" value="Unassembled WGS sequence"/>
</dbReference>
<proteinExistence type="predicted"/>
<organism evidence="1 2">
    <name type="scientific">Burkholderia ubonensis</name>
    <dbReference type="NCBI Taxonomy" id="101571"/>
    <lineage>
        <taxon>Bacteria</taxon>
        <taxon>Pseudomonadati</taxon>
        <taxon>Pseudomonadota</taxon>
        <taxon>Betaproteobacteria</taxon>
        <taxon>Burkholderiales</taxon>
        <taxon>Burkholderiaceae</taxon>
        <taxon>Burkholderia</taxon>
        <taxon>Burkholderia cepacia complex</taxon>
    </lineage>
</organism>
<sequence>MLIDEVHALLLGLSAPWREAFKRHGLDLSDSTTPEETANRLRQPLPIDWDDPRIHDLCPSTERAIEPGDPARSLIYHMLALSECPSPDGGVRLEAIDLLENYIDSLAPLPPDWQTLDVAVLAYQYRPARRTGHQQHADLVFSRLGIARNGDVDACYDEQTRSFVPHAQDGIEHVRVMPARYGAFLVRRVVGPDTLALIEGKQAGDDQRTFIEPVRKLFPDECLPGRRLTLKYGHRHVGEKLKRAVEAPWGVRPSPPGDPDGAPYAVCSQDLGEAAPAGPDAPAVMLKRSGAAVLLMPAARPLIEPVTPANFGVRGFGVPARWRLAPLANRRFTTMRIITSLWKLVLAAVDEVRQQYFPHFAPGWLRFPEPRNAPEFINIRHKAHENGTYTDMRAHPVDRQDFLAEVGKGGYRAQLFLDHCTEGVVTIQIAELAEHAVRPAYSVVAAPDFYPYADQAELQRWFTERQIDPKSQFRSGSPISLSAERLAANPDHIDPFRKTQAFSPNDGTVAVAFSLAARATRRRDMEVHPPRMTSFLSDASSGVFAPGWDVTYAGNRRRTFLATFGLGSPFAEDIKLCAASNSFWPAVSPDASRTFNRADAPTAIPMLDHELGLHPCHPLIARGDESNTRRGWDGEYGPYLTPDGRVDYADIERSDYVANALHGEMLYGAFEHVDSAELIRRISALRHAVAACDNGQTPSHTKLWLVSARALREAGGADAPDDARRYRFLFVLPDDDAAPEQHTPGRLRLRYGQALRCEATKARVVGHVQRCAPGPDALGLY</sequence>
<accession>A0A107F734</accession>
<gene>
    <name evidence="1" type="ORF">WL73_15185</name>
</gene>
<dbReference type="RefSeq" id="WP_060325034.1">
    <property type="nucleotide sequence ID" value="NZ_LPIU01000016.1"/>
</dbReference>
<name>A0A107F734_9BURK</name>
<dbReference type="AlphaFoldDB" id="A0A107F734"/>
<evidence type="ECO:0000313" key="2">
    <source>
        <dbReference type="Proteomes" id="UP000062998"/>
    </source>
</evidence>
<protein>
    <submittedName>
        <fullName evidence="1">Uncharacterized protein</fullName>
    </submittedName>
</protein>
<comment type="caution">
    <text evidence="1">The sequence shown here is derived from an EMBL/GenBank/DDBJ whole genome shotgun (WGS) entry which is preliminary data.</text>
</comment>
<dbReference type="EMBL" id="LPIX01000057">
    <property type="protein sequence ID" value="KWE03102.1"/>
    <property type="molecule type" value="Genomic_DNA"/>
</dbReference>
<evidence type="ECO:0000313" key="1">
    <source>
        <dbReference type="EMBL" id="KWE03102.1"/>
    </source>
</evidence>